<dbReference type="NCBIfam" id="TIGR03170">
    <property type="entry name" value="flgA_cterm"/>
    <property type="match status" value="1"/>
</dbReference>
<gene>
    <name evidence="6" type="ORF">FHS48_000679</name>
</gene>
<name>A0A7W9ZES8_NOVIT</name>
<evidence type="ECO:0000259" key="5">
    <source>
        <dbReference type="SMART" id="SM00858"/>
    </source>
</evidence>
<evidence type="ECO:0000256" key="1">
    <source>
        <dbReference type="ARBA" id="ARBA00004418"/>
    </source>
</evidence>
<dbReference type="InterPro" id="IPR039246">
    <property type="entry name" value="Flagellar_FlgA"/>
</dbReference>
<dbReference type="Gene3D" id="2.30.30.760">
    <property type="match status" value="1"/>
</dbReference>
<proteinExistence type="predicted"/>
<dbReference type="PANTHER" id="PTHR36307">
    <property type="entry name" value="FLAGELLA BASAL BODY P-RING FORMATION PROTEIN FLGA"/>
    <property type="match status" value="1"/>
</dbReference>
<dbReference type="InterPro" id="IPR013974">
    <property type="entry name" value="SAF"/>
</dbReference>
<comment type="caution">
    <text evidence="6">The sequence shown here is derived from an EMBL/GenBank/DDBJ whole genome shotgun (WGS) entry which is preliminary data.</text>
</comment>
<comment type="subcellular location">
    <subcellularLocation>
        <location evidence="1">Periplasm</location>
    </subcellularLocation>
</comment>
<evidence type="ECO:0000256" key="2">
    <source>
        <dbReference type="ARBA" id="ARBA00022729"/>
    </source>
</evidence>
<keyword evidence="6" id="KW-0969">Cilium</keyword>
<dbReference type="Gene3D" id="3.90.1210.10">
    <property type="entry name" value="Antifreeze-like/N-acetylneuraminic acid synthase C-terminal domain"/>
    <property type="match status" value="1"/>
</dbReference>
<evidence type="ECO:0000313" key="6">
    <source>
        <dbReference type="EMBL" id="MBB6209277.1"/>
    </source>
</evidence>
<keyword evidence="7" id="KW-1185">Reference proteome</keyword>
<dbReference type="EMBL" id="JACIIX010000002">
    <property type="protein sequence ID" value="MBB6209277.1"/>
    <property type="molecule type" value="Genomic_DNA"/>
</dbReference>
<dbReference type="AlphaFoldDB" id="A0A7W9ZES8"/>
<organism evidence="6 7">
    <name type="scientific">Novispirillum itersonii</name>
    <name type="common">Aquaspirillum itersonii</name>
    <dbReference type="NCBI Taxonomy" id="189"/>
    <lineage>
        <taxon>Bacteria</taxon>
        <taxon>Pseudomonadati</taxon>
        <taxon>Pseudomonadota</taxon>
        <taxon>Alphaproteobacteria</taxon>
        <taxon>Rhodospirillales</taxon>
        <taxon>Novispirillaceae</taxon>
        <taxon>Novispirillum</taxon>
    </lineage>
</organism>
<dbReference type="GO" id="GO:0042597">
    <property type="term" value="C:periplasmic space"/>
    <property type="evidence" value="ECO:0007669"/>
    <property type="project" value="UniProtKB-SubCell"/>
</dbReference>
<keyword evidence="3" id="KW-0574">Periplasm</keyword>
<dbReference type="InterPro" id="IPR017585">
    <property type="entry name" value="SAF_FlgA"/>
</dbReference>
<feature type="signal peptide" evidence="4">
    <location>
        <begin position="1"/>
        <end position="26"/>
    </location>
</feature>
<keyword evidence="6" id="KW-0966">Cell projection</keyword>
<dbReference type="Proteomes" id="UP000544872">
    <property type="component" value="Unassembled WGS sequence"/>
</dbReference>
<dbReference type="SMART" id="SM00858">
    <property type="entry name" value="SAF"/>
    <property type="match status" value="1"/>
</dbReference>
<dbReference type="CDD" id="cd11614">
    <property type="entry name" value="SAF_CpaB_FlgA_like"/>
    <property type="match status" value="1"/>
</dbReference>
<keyword evidence="2 4" id="KW-0732">Signal</keyword>
<feature type="domain" description="SAF" evidence="5">
    <location>
        <begin position="224"/>
        <end position="286"/>
    </location>
</feature>
<dbReference type="GO" id="GO:0044780">
    <property type="term" value="P:bacterial-type flagellum assembly"/>
    <property type="evidence" value="ECO:0007669"/>
    <property type="project" value="InterPro"/>
</dbReference>
<evidence type="ECO:0000313" key="7">
    <source>
        <dbReference type="Proteomes" id="UP000544872"/>
    </source>
</evidence>
<evidence type="ECO:0000256" key="3">
    <source>
        <dbReference type="ARBA" id="ARBA00022764"/>
    </source>
</evidence>
<protein>
    <submittedName>
        <fullName evidence="6">Flagella basal body P-ring formation protein FlgA</fullName>
    </submittedName>
</protein>
<dbReference type="Pfam" id="PF13144">
    <property type="entry name" value="ChapFlgA"/>
    <property type="match status" value="1"/>
</dbReference>
<reference evidence="6 7" key="1">
    <citation type="submission" date="2020-08" db="EMBL/GenBank/DDBJ databases">
        <title>Genomic Encyclopedia of Type Strains, Phase IV (KMG-IV): sequencing the most valuable type-strain genomes for metagenomic binning, comparative biology and taxonomic classification.</title>
        <authorList>
            <person name="Goeker M."/>
        </authorList>
    </citation>
    <scope>NUCLEOTIDE SEQUENCE [LARGE SCALE GENOMIC DNA]</scope>
    <source>
        <strain evidence="6 7">DSM 11590</strain>
    </source>
</reference>
<accession>A0A7W9ZES8</accession>
<keyword evidence="6" id="KW-0282">Flagellum</keyword>
<feature type="chain" id="PRO_5030748383" evidence="4">
    <location>
        <begin position="27"/>
        <end position="357"/>
    </location>
</feature>
<evidence type="ECO:0000256" key="4">
    <source>
        <dbReference type="SAM" id="SignalP"/>
    </source>
</evidence>
<dbReference type="PANTHER" id="PTHR36307:SF1">
    <property type="entry name" value="FLAGELLA BASAL BODY P-RING FORMATION PROTEIN FLGA"/>
    <property type="match status" value="1"/>
</dbReference>
<dbReference type="RefSeq" id="WP_184261440.1">
    <property type="nucleotide sequence ID" value="NZ_JACIIX010000002.1"/>
</dbReference>
<sequence length="357" mass="37562">MISLRASRIVLLSLALTAPLGGTAMAAGSPVAAAAPVGVSVPQVLQGTAYRELDATASPVVTLRRTAAISGDVVRLGDLFQSSSGKALPQEQEAVMGAPLVGSPIVLDAVRLQAIANKFGLIWTPTQPNDNAVLTRETTTIGSTEIIAALRQDLITRGMSEEAEVELGSGLQTATIAAGEMGNIAVLDANYDRRSGRFTALVQTGSGNGDTKKLRLTGRTIDTVTVPVLSRALGRKDVIQVQDIQWTKMRSTDLRDGTVLDPERLIGQTAKRPLKAGEQLMLQDVERTVVVTKGQPVTMELITPYMRLSANGIALDPGGIGDVVQIRNLQSNKVISGIVTGPHQVRVTPLGQVAAAR</sequence>